<dbReference type="Proteomes" id="UP001285352">
    <property type="component" value="Unassembled WGS sequence"/>
</dbReference>
<keyword evidence="3" id="KW-1185">Reference proteome</keyword>
<dbReference type="RefSeq" id="WP_319976863.1">
    <property type="nucleotide sequence ID" value="NZ_JAXAVU010000009.1"/>
</dbReference>
<accession>A0ABU4V190</accession>
<evidence type="ECO:0000313" key="3">
    <source>
        <dbReference type="Proteomes" id="UP001285352"/>
    </source>
</evidence>
<evidence type="ECO:0000313" key="2">
    <source>
        <dbReference type="EMBL" id="MDX8144695.1"/>
    </source>
</evidence>
<comment type="caution">
    <text evidence="2">The sequence shown here is derived from an EMBL/GenBank/DDBJ whole genome shotgun (WGS) entry which is preliminary data.</text>
</comment>
<gene>
    <name evidence="2" type="ORF">SK854_21440</name>
</gene>
<organism evidence="2 3">
    <name type="scientific">Lentzea sokolovensis</name>
    <dbReference type="NCBI Taxonomy" id="3095429"/>
    <lineage>
        <taxon>Bacteria</taxon>
        <taxon>Bacillati</taxon>
        <taxon>Actinomycetota</taxon>
        <taxon>Actinomycetes</taxon>
        <taxon>Pseudonocardiales</taxon>
        <taxon>Pseudonocardiaceae</taxon>
        <taxon>Lentzea</taxon>
    </lineage>
</organism>
<keyword evidence="1" id="KW-0812">Transmembrane</keyword>
<name>A0ABU4V190_9PSEU</name>
<reference evidence="2 3" key="2">
    <citation type="submission" date="2023-11" db="EMBL/GenBank/DDBJ databases">
        <authorList>
            <person name="Lara A.C."/>
            <person name="Chronakova A."/>
        </authorList>
    </citation>
    <scope>NUCLEOTIDE SEQUENCE [LARGE SCALE GENOMIC DNA]</scope>
    <source>
        <strain evidence="2 3">BCCO 10_0061</strain>
    </source>
</reference>
<sequence length="203" mass="23854">MALDMGTVPAWLGAFSIVIAFLVFMRDRNERDRAQVERVGIWTTAEYERKLPWSEDRVETGKITFFARNSTDLPVELIRVAYEIRTRWDVPDVQPGADKEHPEPRAWTVTPGVTTQMIFSERMQIPPQDTLNWSSEVNFAHMAPESASQPAMFHGLDCRVKWALVIDNAGRRWEVTPSRGRRPKRVRWYHRPLEHQPRDWEQW</sequence>
<keyword evidence="1" id="KW-1133">Transmembrane helix</keyword>
<reference evidence="2 3" key="1">
    <citation type="submission" date="2023-11" db="EMBL/GenBank/DDBJ databases">
        <title>Lentzea sokolovensis, sp. nov., Lentzea kristufkii, sp. nov., and Lentzea miocenensis, sp. nov., rare actinobacteria from Sokolov Coal Basin, Miocene lacustrine sediment, Czech Republic.</title>
        <authorList>
            <person name="Lara A."/>
            <person name="Kotroba L."/>
            <person name="Nouioui I."/>
            <person name="Neumann-Schaal M."/>
            <person name="Mast Y."/>
            <person name="Chronakova A."/>
        </authorList>
    </citation>
    <scope>NUCLEOTIDE SEQUENCE [LARGE SCALE GENOMIC DNA]</scope>
    <source>
        <strain evidence="2 3">BCCO 10_0061</strain>
    </source>
</reference>
<evidence type="ECO:0000256" key="1">
    <source>
        <dbReference type="SAM" id="Phobius"/>
    </source>
</evidence>
<feature type="transmembrane region" description="Helical" evidence="1">
    <location>
        <begin position="6"/>
        <end position="25"/>
    </location>
</feature>
<keyword evidence="1" id="KW-0472">Membrane</keyword>
<protein>
    <submittedName>
        <fullName evidence="2">Uncharacterized protein</fullName>
    </submittedName>
</protein>
<dbReference type="EMBL" id="JAXAVU010000009">
    <property type="protein sequence ID" value="MDX8144695.1"/>
    <property type="molecule type" value="Genomic_DNA"/>
</dbReference>
<proteinExistence type="predicted"/>